<dbReference type="InterPro" id="IPR036318">
    <property type="entry name" value="FAD-bd_PCMH-like_sf"/>
</dbReference>
<evidence type="ECO:0000256" key="14">
    <source>
        <dbReference type="ARBA" id="ARBA00023002"/>
    </source>
</evidence>
<dbReference type="InterPro" id="IPR003170">
    <property type="entry name" value="MurB"/>
</dbReference>
<accession>A0ABT6BLR6</accession>
<keyword evidence="11 19" id="KW-0521">NADP</keyword>
<feature type="active site" evidence="19">
    <location>
        <position position="171"/>
    </location>
</feature>
<evidence type="ECO:0000256" key="8">
    <source>
        <dbReference type="ARBA" id="ARBA00022618"/>
    </source>
</evidence>
<feature type="domain" description="FAD-binding PCMH-type" evidence="20">
    <location>
        <begin position="24"/>
        <end position="195"/>
    </location>
</feature>
<evidence type="ECO:0000256" key="1">
    <source>
        <dbReference type="ARBA" id="ARBA00001974"/>
    </source>
</evidence>
<comment type="catalytic activity">
    <reaction evidence="18 19">
        <text>UDP-N-acetyl-alpha-D-muramate + NADP(+) = UDP-N-acetyl-3-O-(1-carboxyvinyl)-alpha-D-glucosamine + NADPH + H(+)</text>
        <dbReference type="Rhea" id="RHEA:12248"/>
        <dbReference type="ChEBI" id="CHEBI:15378"/>
        <dbReference type="ChEBI" id="CHEBI:57783"/>
        <dbReference type="ChEBI" id="CHEBI:58349"/>
        <dbReference type="ChEBI" id="CHEBI:68483"/>
        <dbReference type="ChEBI" id="CHEBI:70757"/>
        <dbReference type="EC" id="1.3.1.98"/>
    </reaction>
</comment>
<feature type="active site" description="Proton donor" evidence="19">
    <location>
        <position position="245"/>
    </location>
</feature>
<evidence type="ECO:0000256" key="9">
    <source>
        <dbReference type="ARBA" id="ARBA00022630"/>
    </source>
</evidence>
<dbReference type="HAMAP" id="MF_00037">
    <property type="entry name" value="MurB"/>
    <property type="match status" value="1"/>
</dbReference>
<evidence type="ECO:0000313" key="21">
    <source>
        <dbReference type="EMBL" id="MDF5691402.1"/>
    </source>
</evidence>
<keyword evidence="13 19" id="KW-0573">Peptidoglycan synthesis</keyword>
<dbReference type="NCBIfam" id="NF000755">
    <property type="entry name" value="PRK00046.1"/>
    <property type="match status" value="1"/>
</dbReference>
<evidence type="ECO:0000313" key="22">
    <source>
        <dbReference type="Proteomes" id="UP001321344"/>
    </source>
</evidence>
<dbReference type="EMBL" id="JARJOW010000007">
    <property type="protein sequence ID" value="MDF5691402.1"/>
    <property type="molecule type" value="Genomic_DNA"/>
</dbReference>
<evidence type="ECO:0000256" key="10">
    <source>
        <dbReference type="ARBA" id="ARBA00022827"/>
    </source>
</evidence>
<comment type="subcellular location">
    <subcellularLocation>
        <location evidence="3 19">Cytoplasm</location>
    </subcellularLocation>
</comment>
<comment type="cofactor">
    <cofactor evidence="1 19">
        <name>FAD</name>
        <dbReference type="ChEBI" id="CHEBI:57692"/>
    </cofactor>
</comment>
<protein>
    <recommendedName>
        <fullName evidence="6 19">UDP-N-acetylenolpyruvoylglucosamine reductase</fullName>
        <ecNumber evidence="5 19">1.3.1.98</ecNumber>
    </recommendedName>
    <alternativeName>
        <fullName evidence="17 19">UDP-N-acetylmuramate dehydrogenase</fullName>
    </alternativeName>
</protein>
<dbReference type="Proteomes" id="UP001321344">
    <property type="component" value="Unassembled WGS sequence"/>
</dbReference>
<comment type="function">
    <text evidence="2 19">Cell wall formation.</text>
</comment>
<evidence type="ECO:0000256" key="18">
    <source>
        <dbReference type="ARBA" id="ARBA00048914"/>
    </source>
</evidence>
<dbReference type="Gene3D" id="3.30.43.10">
    <property type="entry name" value="Uridine Diphospho-n-acetylenolpyruvylglucosamine Reductase, domain 2"/>
    <property type="match status" value="1"/>
</dbReference>
<evidence type="ECO:0000256" key="7">
    <source>
        <dbReference type="ARBA" id="ARBA00022490"/>
    </source>
</evidence>
<keyword evidence="9 19" id="KW-0285">Flavoprotein</keyword>
<dbReference type="Gene3D" id="3.30.465.10">
    <property type="match status" value="1"/>
</dbReference>
<dbReference type="InterPro" id="IPR011601">
    <property type="entry name" value="MurB_C"/>
</dbReference>
<keyword evidence="7 19" id="KW-0963">Cytoplasm</keyword>
<organism evidence="21 22">
    <name type="scientific">Aquirufa aurantiipilula</name>
    <dbReference type="NCBI Taxonomy" id="2696561"/>
    <lineage>
        <taxon>Bacteria</taxon>
        <taxon>Pseudomonadati</taxon>
        <taxon>Bacteroidota</taxon>
        <taxon>Cytophagia</taxon>
        <taxon>Cytophagales</taxon>
        <taxon>Flectobacillaceae</taxon>
        <taxon>Aquirufa</taxon>
    </lineage>
</organism>
<comment type="caution">
    <text evidence="21">The sequence shown here is derived from an EMBL/GenBank/DDBJ whole genome shotgun (WGS) entry which is preliminary data.</text>
</comment>
<dbReference type="RefSeq" id="WP_276344680.1">
    <property type="nucleotide sequence ID" value="NZ_JARJOW010000007.1"/>
</dbReference>
<evidence type="ECO:0000256" key="11">
    <source>
        <dbReference type="ARBA" id="ARBA00022857"/>
    </source>
</evidence>
<keyword evidence="10 19" id="KW-0274">FAD</keyword>
<keyword evidence="22" id="KW-1185">Reference proteome</keyword>
<keyword evidence="16 19" id="KW-0961">Cell wall biogenesis/degradation</keyword>
<dbReference type="EC" id="1.3.1.98" evidence="5 19"/>
<evidence type="ECO:0000256" key="6">
    <source>
        <dbReference type="ARBA" id="ARBA00015188"/>
    </source>
</evidence>
<dbReference type="Gene3D" id="3.90.78.10">
    <property type="entry name" value="UDP-N-acetylenolpyruvoylglucosamine reductase, C-terminal domain"/>
    <property type="match status" value="1"/>
</dbReference>
<gene>
    <name evidence="19 21" type="primary">murB</name>
    <name evidence="21" type="ORF">PQG43_11040</name>
</gene>
<sequence>MPSSIAMPRVLENYSLQSLNTFGIEAKAKYFVEIRSIEQYRALLNSGLYAHIPHIFWGGGSNVLLTGDLNALVVKVAIDGIEVIKEDDQHVWVRAGAGVVWHDFVQYTVSHHWAGIENLSLIPGTVGAAPMQNIGAYGVEIKDTFDHLQAFNLSSHNLETFDAEACLFGYRESYFKHEGKGKYVIAYVCFKLSKVANVKTSYGAIQEVLLAKSITQPSIQDVSNAVIEIRQSKLPDPKDIGNSGSFFKNPTLDKNRAAELMEKYPQIPHYPVVGSTDIKFPAGWLIEQAGWKGFKDGDAGVHAKQALVLVNYGHAAGKQILTLSEKIKESILSKFGVQLETEVNIL</sequence>
<evidence type="ECO:0000256" key="5">
    <source>
        <dbReference type="ARBA" id="ARBA00012518"/>
    </source>
</evidence>
<dbReference type="SUPFAM" id="SSF56176">
    <property type="entry name" value="FAD-binding/transporter-associated domain-like"/>
    <property type="match status" value="1"/>
</dbReference>
<evidence type="ECO:0000256" key="3">
    <source>
        <dbReference type="ARBA" id="ARBA00004496"/>
    </source>
</evidence>
<dbReference type="InterPro" id="IPR016166">
    <property type="entry name" value="FAD-bd_PCMH"/>
</dbReference>
<evidence type="ECO:0000256" key="4">
    <source>
        <dbReference type="ARBA" id="ARBA00004752"/>
    </source>
</evidence>
<evidence type="ECO:0000256" key="15">
    <source>
        <dbReference type="ARBA" id="ARBA00023306"/>
    </source>
</evidence>
<evidence type="ECO:0000256" key="2">
    <source>
        <dbReference type="ARBA" id="ARBA00003921"/>
    </source>
</evidence>
<evidence type="ECO:0000256" key="19">
    <source>
        <dbReference type="HAMAP-Rule" id="MF_00037"/>
    </source>
</evidence>
<dbReference type="PROSITE" id="PS51387">
    <property type="entry name" value="FAD_PCMH"/>
    <property type="match status" value="1"/>
</dbReference>
<evidence type="ECO:0000259" key="20">
    <source>
        <dbReference type="PROSITE" id="PS51387"/>
    </source>
</evidence>
<name>A0ABT6BLR6_9BACT</name>
<evidence type="ECO:0000256" key="17">
    <source>
        <dbReference type="ARBA" id="ARBA00031026"/>
    </source>
</evidence>
<evidence type="ECO:0000256" key="16">
    <source>
        <dbReference type="ARBA" id="ARBA00023316"/>
    </source>
</evidence>
<comment type="similarity">
    <text evidence="19">Belongs to the MurB family.</text>
</comment>
<dbReference type="InterPro" id="IPR016169">
    <property type="entry name" value="FAD-bd_PCMH_sub2"/>
</dbReference>
<keyword evidence="8 19" id="KW-0132">Cell division</keyword>
<dbReference type="Pfam" id="PF02873">
    <property type="entry name" value="MurB_C"/>
    <property type="match status" value="1"/>
</dbReference>
<keyword evidence="12 19" id="KW-0133">Cell shape</keyword>
<keyword evidence="15 19" id="KW-0131">Cell cycle</keyword>
<reference evidence="21 22" key="1">
    <citation type="submission" date="2023-03" db="EMBL/GenBank/DDBJ databases">
        <title>Genome sequencing of Aquirufa.</title>
        <authorList>
            <person name="Pitt A."/>
            <person name="Hahn M.W."/>
        </authorList>
    </citation>
    <scope>NUCLEOTIDE SEQUENCE [LARGE SCALE GENOMIC DNA]</scope>
    <source>
        <strain evidence="21 22">WAEICH-18A</strain>
    </source>
</reference>
<dbReference type="InterPro" id="IPR006094">
    <property type="entry name" value="Oxid_FAD_bind_N"/>
</dbReference>
<comment type="pathway">
    <text evidence="4 19">Cell wall biogenesis; peptidoglycan biosynthesis.</text>
</comment>
<dbReference type="SUPFAM" id="SSF56194">
    <property type="entry name" value="Uridine diphospho-N-Acetylenolpyruvylglucosamine reductase, MurB, C-terminal domain"/>
    <property type="match status" value="1"/>
</dbReference>
<evidence type="ECO:0000256" key="12">
    <source>
        <dbReference type="ARBA" id="ARBA00022960"/>
    </source>
</evidence>
<dbReference type="GO" id="GO:0008762">
    <property type="term" value="F:UDP-N-acetylmuramate dehydrogenase activity"/>
    <property type="evidence" value="ECO:0007669"/>
    <property type="project" value="UniProtKB-EC"/>
</dbReference>
<proteinExistence type="inferred from homology"/>
<dbReference type="PANTHER" id="PTHR21071">
    <property type="entry name" value="UDP-N-ACETYLENOLPYRUVOYLGLUCOSAMINE REDUCTASE"/>
    <property type="match status" value="1"/>
</dbReference>
<dbReference type="NCBIfam" id="TIGR00179">
    <property type="entry name" value="murB"/>
    <property type="match status" value="1"/>
</dbReference>
<dbReference type="InterPro" id="IPR016167">
    <property type="entry name" value="FAD-bd_PCMH_sub1"/>
</dbReference>
<dbReference type="Pfam" id="PF01565">
    <property type="entry name" value="FAD_binding_4"/>
    <property type="match status" value="1"/>
</dbReference>
<keyword evidence="14 19" id="KW-0560">Oxidoreductase</keyword>
<dbReference type="PANTHER" id="PTHR21071:SF4">
    <property type="entry name" value="UDP-N-ACETYLENOLPYRUVOYLGLUCOSAMINE REDUCTASE"/>
    <property type="match status" value="1"/>
</dbReference>
<feature type="active site" evidence="19">
    <location>
        <position position="342"/>
    </location>
</feature>
<dbReference type="InterPro" id="IPR036635">
    <property type="entry name" value="MurB_C_sf"/>
</dbReference>
<evidence type="ECO:0000256" key="13">
    <source>
        <dbReference type="ARBA" id="ARBA00022984"/>
    </source>
</evidence>